<proteinExistence type="predicted"/>
<dbReference type="AlphaFoldDB" id="A0A5M8PL13"/>
<gene>
    <name evidence="3" type="ORF">FRX48_06837</name>
</gene>
<sequence>MQPSPLLTSIHLAYPTSTEAMPTGTEAVGDRNSAGQPIAFWLRAVPTKPDRDAQEACTIDGHFAAGNGQIKQDVGHGQNGEFTKGTTRAPREPAAHKKPTTIRSPYIIRDGKLYQNGGHVSTNGKDANQRFKPSSHELGINTGFAIVNDRLTWRNAAFRNDDKEATFCRQHGKYLYVVFTRKPFCNCEDVDLMVLRYPDQGNKGNDIGH</sequence>
<name>A0A5M8PL13_9LECA</name>
<dbReference type="EMBL" id="VXIT01000011">
    <property type="protein sequence ID" value="KAA6409284.1"/>
    <property type="molecule type" value="Genomic_DNA"/>
</dbReference>
<dbReference type="Pfam" id="PF25485">
    <property type="entry name" value="DUF7908"/>
    <property type="match status" value="1"/>
</dbReference>
<dbReference type="Proteomes" id="UP000324767">
    <property type="component" value="Unassembled WGS sequence"/>
</dbReference>
<accession>A0A5M8PL13</accession>
<feature type="domain" description="DUF7908" evidence="2">
    <location>
        <begin position="106"/>
        <end position="194"/>
    </location>
</feature>
<comment type="caution">
    <text evidence="3">The sequence shown here is derived from an EMBL/GenBank/DDBJ whole genome shotgun (WGS) entry which is preliminary data.</text>
</comment>
<reference evidence="3 4" key="1">
    <citation type="submission" date="2019-09" db="EMBL/GenBank/DDBJ databases">
        <title>The hologenome of the rock-dwelling lichen Lasallia pustulata.</title>
        <authorList>
            <person name="Greshake Tzovaras B."/>
            <person name="Segers F."/>
            <person name="Bicker A."/>
            <person name="Dal Grande F."/>
            <person name="Otte J."/>
            <person name="Hankeln T."/>
            <person name="Schmitt I."/>
            <person name="Ebersberger I."/>
        </authorList>
    </citation>
    <scope>NUCLEOTIDE SEQUENCE [LARGE SCALE GENOMIC DNA]</scope>
    <source>
        <strain evidence="3">A1-1</strain>
    </source>
</reference>
<evidence type="ECO:0000313" key="4">
    <source>
        <dbReference type="Proteomes" id="UP000324767"/>
    </source>
</evidence>
<evidence type="ECO:0000259" key="2">
    <source>
        <dbReference type="Pfam" id="PF25485"/>
    </source>
</evidence>
<evidence type="ECO:0000256" key="1">
    <source>
        <dbReference type="SAM" id="MobiDB-lite"/>
    </source>
</evidence>
<dbReference type="InterPro" id="IPR057230">
    <property type="entry name" value="DUF7908"/>
</dbReference>
<feature type="region of interest" description="Disordered" evidence="1">
    <location>
        <begin position="68"/>
        <end position="98"/>
    </location>
</feature>
<organism evidence="3 4">
    <name type="scientific">Lasallia pustulata</name>
    <dbReference type="NCBI Taxonomy" id="136370"/>
    <lineage>
        <taxon>Eukaryota</taxon>
        <taxon>Fungi</taxon>
        <taxon>Dikarya</taxon>
        <taxon>Ascomycota</taxon>
        <taxon>Pezizomycotina</taxon>
        <taxon>Lecanoromycetes</taxon>
        <taxon>OSLEUM clade</taxon>
        <taxon>Umbilicariomycetidae</taxon>
        <taxon>Umbilicariales</taxon>
        <taxon>Umbilicariaceae</taxon>
        <taxon>Lasallia</taxon>
    </lineage>
</organism>
<evidence type="ECO:0000313" key="3">
    <source>
        <dbReference type="EMBL" id="KAA6409284.1"/>
    </source>
</evidence>
<protein>
    <recommendedName>
        <fullName evidence="2">DUF7908 domain-containing protein</fullName>
    </recommendedName>
</protein>